<dbReference type="GO" id="GO:0005886">
    <property type="term" value="C:plasma membrane"/>
    <property type="evidence" value="ECO:0007669"/>
    <property type="project" value="UniProtKB-SubCell"/>
</dbReference>
<keyword evidence="8" id="KW-0547">Nucleotide-binding</keyword>
<keyword evidence="18" id="KW-0175">Coiled coil</keyword>
<dbReference type="SUPFAM" id="SSF47384">
    <property type="entry name" value="Homodimeric domain of signal transducing histidine kinase"/>
    <property type="match status" value="1"/>
</dbReference>
<dbReference type="InterPro" id="IPR003018">
    <property type="entry name" value="GAF"/>
</dbReference>
<evidence type="ECO:0000256" key="6">
    <source>
        <dbReference type="ARBA" id="ARBA00022679"/>
    </source>
</evidence>
<organism evidence="25 26">
    <name type="scientific">Oceanospirillum sediminis</name>
    <dbReference type="NCBI Taxonomy" id="2760088"/>
    <lineage>
        <taxon>Bacteria</taxon>
        <taxon>Pseudomonadati</taxon>
        <taxon>Pseudomonadota</taxon>
        <taxon>Gammaproteobacteria</taxon>
        <taxon>Oceanospirillales</taxon>
        <taxon>Oceanospirillaceae</taxon>
        <taxon>Oceanospirillum</taxon>
    </lineage>
</organism>
<dbReference type="CDD" id="cd00088">
    <property type="entry name" value="HPT"/>
    <property type="match status" value="1"/>
</dbReference>
<feature type="domain" description="PAS" evidence="22">
    <location>
        <begin position="445"/>
        <end position="486"/>
    </location>
</feature>
<evidence type="ECO:0000256" key="3">
    <source>
        <dbReference type="ARBA" id="ARBA00012438"/>
    </source>
</evidence>
<evidence type="ECO:0000259" key="21">
    <source>
        <dbReference type="PROSITE" id="PS50110"/>
    </source>
</evidence>
<dbReference type="EC" id="2.7.13.3" evidence="3"/>
<dbReference type="PROSITE" id="PS50110">
    <property type="entry name" value="RESPONSE_REGULATORY"/>
    <property type="match status" value="2"/>
</dbReference>
<evidence type="ECO:0000256" key="5">
    <source>
        <dbReference type="ARBA" id="ARBA00022553"/>
    </source>
</evidence>
<keyword evidence="11 19" id="KW-1133">Transmembrane helix</keyword>
<keyword evidence="12" id="KW-0902">Two-component regulatory system</keyword>
<evidence type="ECO:0000256" key="16">
    <source>
        <dbReference type="PROSITE-ProRule" id="PRU00110"/>
    </source>
</evidence>
<dbReference type="SMART" id="SM01049">
    <property type="entry name" value="Cache_2"/>
    <property type="match status" value="1"/>
</dbReference>
<keyword evidence="9" id="KW-0418">Kinase</keyword>
<evidence type="ECO:0000259" key="20">
    <source>
        <dbReference type="PROSITE" id="PS50109"/>
    </source>
</evidence>
<evidence type="ECO:0000256" key="10">
    <source>
        <dbReference type="ARBA" id="ARBA00022840"/>
    </source>
</evidence>
<dbReference type="InterPro" id="IPR033480">
    <property type="entry name" value="sCache_2"/>
</dbReference>
<evidence type="ECO:0000259" key="23">
    <source>
        <dbReference type="PROSITE" id="PS50113"/>
    </source>
</evidence>
<feature type="domain" description="Response regulatory" evidence="21">
    <location>
        <begin position="1256"/>
        <end position="1372"/>
    </location>
</feature>
<dbReference type="InterPro" id="IPR036097">
    <property type="entry name" value="HisK_dim/P_sf"/>
</dbReference>
<feature type="modified residue" description="4-aspartylphosphate" evidence="17">
    <location>
        <position position="1305"/>
    </location>
</feature>
<dbReference type="CDD" id="cd16922">
    <property type="entry name" value="HATPase_EvgS-ArcB-TorS-like"/>
    <property type="match status" value="1"/>
</dbReference>
<dbReference type="SMART" id="SM00388">
    <property type="entry name" value="HisKA"/>
    <property type="match status" value="1"/>
</dbReference>
<evidence type="ECO:0000256" key="4">
    <source>
        <dbReference type="ARBA" id="ARBA00022475"/>
    </source>
</evidence>
<dbReference type="InterPro" id="IPR003661">
    <property type="entry name" value="HisK_dim/P_dom"/>
</dbReference>
<dbReference type="SUPFAM" id="SSF47226">
    <property type="entry name" value="Histidine-containing phosphotransfer domain, HPT domain"/>
    <property type="match status" value="1"/>
</dbReference>
<dbReference type="InterPro" id="IPR003594">
    <property type="entry name" value="HATPase_dom"/>
</dbReference>
<dbReference type="SMART" id="SM00065">
    <property type="entry name" value="GAF"/>
    <property type="match status" value="1"/>
</dbReference>
<gene>
    <name evidence="25" type="ORF">H4O21_08935</name>
</gene>
<evidence type="ECO:0000256" key="7">
    <source>
        <dbReference type="ARBA" id="ARBA00022692"/>
    </source>
</evidence>
<evidence type="ECO:0000256" key="14">
    <source>
        <dbReference type="ARBA" id="ARBA00064003"/>
    </source>
</evidence>
<dbReference type="Proteomes" id="UP000565262">
    <property type="component" value="Unassembled WGS sequence"/>
</dbReference>
<keyword evidence="7 19" id="KW-0812">Transmembrane</keyword>
<feature type="domain" description="PAC" evidence="23">
    <location>
        <begin position="801"/>
        <end position="851"/>
    </location>
</feature>
<feature type="domain" description="PAS" evidence="22">
    <location>
        <begin position="729"/>
        <end position="796"/>
    </location>
</feature>
<dbReference type="InterPro" id="IPR036641">
    <property type="entry name" value="HPT_dom_sf"/>
</dbReference>
<dbReference type="Gene3D" id="3.40.50.2300">
    <property type="match status" value="2"/>
</dbReference>
<dbReference type="Pfam" id="PF01627">
    <property type="entry name" value="Hpt"/>
    <property type="match status" value="1"/>
</dbReference>
<evidence type="ECO:0000256" key="17">
    <source>
        <dbReference type="PROSITE-ProRule" id="PRU00169"/>
    </source>
</evidence>
<evidence type="ECO:0000313" key="26">
    <source>
        <dbReference type="Proteomes" id="UP000565262"/>
    </source>
</evidence>
<keyword evidence="26" id="KW-1185">Reference proteome</keyword>
<dbReference type="NCBIfam" id="TIGR00229">
    <property type="entry name" value="sensory_box"/>
    <property type="match status" value="2"/>
</dbReference>
<dbReference type="Pfam" id="PF02518">
    <property type="entry name" value="HATPase_c"/>
    <property type="match status" value="1"/>
</dbReference>
<comment type="caution">
    <text evidence="25">The sequence shown here is derived from an EMBL/GenBank/DDBJ whole genome shotgun (WGS) entry which is preliminary data.</text>
</comment>
<evidence type="ECO:0000256" key="11">
    <source>
        <dbReference type="ARBA" id="ARBA00022989"/>
    </source>
</evidence>
<keyword evidence="6" id="KW-0808">Transferase</keyword>
<dbReference type="SMART" id="SM00387">
    <property type="entry name" value="HATPase_c"/>
    <property type="match status" value="1"/>
</dbReference>
<dbReference type="InterPro" id="IPR001610">
    <property type="entry name" value="PAC"/>
</dbReference>
<dbReference type="PRINTS" id="PR00344">
    <property type="entry name" value="BCTRLSENSOR"/>
</dbReference>
<evidence type="ECO:0000256" key="18">
    <source>
        <dbReference type="SAM" id="Coils"/>
    </source>
</evidence>
<dbReference type="CDD" id="cd00130">
    <property type="entry name" value="PAS"/>
    <property type="match status" value="2"/>
</dbReference>
<evidence type="ECO:0000259" key="22">
    <source>
        <dbReference type="PROSITE" id="PS50112"/>
    </source>
</evidence>
<proteinExistence type="predicted"/>
<dbReference type="Pfam" id="PF00072">
    <property type="entry name" value="Response_reg"/>
    <property type="match status" value="2"/>
</dbReference>
<dbReference type="CDD" id="cd17546">
    <property type="entry name" value="REC_hyHK_CKI1_RcsC-like"/>
    <property type="match status" value="2"/>
</dbReference>
<feature type="domain" description="HPt" evidence="24">
    <location>
        <begin position="1412"/>
        <end position="1518"/>
    </location>
</feature>
<evidence type="ECO:0000259" key="24">
    <source>
        <dbReference type="PROSITE" id="PS50894"/>
    </source>
</evidence>
<dbReference type="SUPFAM" id="SSF55874">
    <property type="entry name" value="ATPase domain of HSP90 chaperone/DNA topoisomerase II/histidine kinase"/>
    <property type="match status" value="1"/>
</dbReference>
<dbReference type="Pfam" id="PF00512">
    <property type="entry name" value="HisKA"/>
    <property type="match status" value="1"/>
</dbReference>
<dbReference type="Gene3D" id="3.30.565.10">
    <property type="entry name" value="Histidine kinase-like ATPase, C-terminal domain"/>
    <property type="match status" value="1"/>
</dbReference>
<feature type="transmembrane region" description="Helical" evidence="19">
    <location>
        <begin position="340"/>
        <end position="361"/>
    </location>
</feature>
<dbReference type="InterPro" id="IPR004010">
    <property type="entry name" value="Double_Cache_2"/>
</dbReference>
<evidence type="ECO:0000256" key="12">
    <source>
        <dbReference type="ARBA" id="ARBA00023012"/>
    </source>
</evidence>
<feature type="modified residue" description="Phosphohistidine" evidence="16">
    <location>
        <position position="1451"/>
    </location>
</feature>
<dbReference type="InterPro" id="IPR036890">
    <property type="entry name" value="HATPase_C_sf"/>
</dbReference>
<dbReference type="FunFam" id="1.10.287.130:FF:000002">
    <property type="entry name" value="Two-component osmosensing histidine kinase"/>
    <property type="match status" value="1"/>
</dbReference>
<dbReference type="SUPFAM" id="SSF55781">
    <property type="entry name" value="GAF domain-like"/>
    <property type="match status" value="1"/>
</dbReference>
<evidence type="ECO:0000256" key="19">
    <source>
        <dbReference type="SAM" id="Phobius"/>
    </source>
</evidence>
<evidence type="ECO:0000256" key="8">
    <source>
        <dbReference type="ARBA" id="ARBA00022741"/>
    </source>
</evidence>
<feature type="coiled-coil region" evidence="18">
    <location>
        <begin position="428"/>
        <end position="455"/>
    </location>
</feature>
<comment type="catalytic activity">
    <reaction evidence="1">
        <text>ATP + protein L-histidine = ADP + protein N-phospho-L-histidine.</text>
        <dbReference type="EC" id="2.7.13.3"/>
    </reaction>
</comment>
<evidence type="ECO:0000256" key="1">
    <source>
        <dbReference type="ARBA" id="ARBA00000085"/>
    </source>
</evidence>
<accession>A0A839IQD1</accession>
<feature type="domain" description="Histidine kinase" evidence="20">
    <location>
        <begin position="869"/>
        <end position="1090"/>
    </location>
</feature>
<keyword evidence="13 19" id="KW-0472">Membrane</keyword>
<sequence length="1621" mass="181847">MAARTLSQTVIRNTVMISTLCVGLVVFLWFNEKYTVFSKQIGRIQENYLNEQKDLLKREVEKAEDFIFYMKSSTEQRLKDRLKEQIINIHSIITDTLNNAPDSISESERIDLIKQTIRSFNYNKGKGYVFAVSMDGIIQAHGLTPHLEGRSGFSLRTPDGRVIVQEAITIMRQADEGYQFYNWLKPDESGDLFPKIAYIKSLSELGWYIGTGEYLDEFTSSIQSEIVSRLAKVRFGNNGSLFLNTYMGRAILSQGNIMIQPDTSWGKTSSADTSAPPATGQDDNEYIFHAWKETSTGMMPTRISYIKKLSDWQWVLGASAELDKIDLLLAQKKDSFREELLLQSLISLVILLIGLAMSWILSRQLFLNMQSGIERLERFFEEAKTAPVEIDSRGLEYQELEVLANAANDMNRDRAKMYSAEVALRSVRDELEFKVQQRTAELEESKDRLNQFQDISSEAVIIHHDQRILDANPAAERLFGYSTEELRLMTLGQLIPQVSLSPASERNQHLSEIMLKRKNGSRFWGGVTHHIISSHNKHIQIHRISDISARKEYENLLRVLAEGISYETGQDFFEKLVTVLAEYLNTEYVIAGKLRSRSGRQIQSLAIASHGHLAHNICYELNHTPSEQVITSGTTIFEKDVGKIFPADETLKTFDASGYVGIPLRSSEGKPIGILIAMSSSPVSDPSRIVSLMKIFAVRAATEIERLQAQKTLARQEKALQEQSLIRNSEKRLKNILESSPVGVGLSRISDGVIIYSNEQCARLLGYSQDDWKGKTSSESWVNPEDQQEFLEEFNKNGRVSTRSAELKRKDGSHLWCLITIEKMTWQDEECILYWIVDISHQKENEEALQKARDEAIQATQAKSGFLANMSHEIRTPLNAITGFAHLTLRTSLTPQQADYLKKIERASDSLLGVINDILDFSKIEAGYLQIEETEFSLEDVLEHLSDLIRIRAEEKGLEIFIMYGPEVPDQLVGDPLRLGQILLNIASNAVKFTEKGEITLLIESQKVGGSRYQLRFSVSDTGIGMSQLVIDKLFQPFSQADSTTTRRFGGTGLGLAITRQLIEMMKGRIEVKSQVNAGTQFFITLPFKSPESQPGYIKEVSQLAGKRVLIADDNSTSRHMLSAVAESYQMRIDTAETGLEAYEKVKQACSANDAYDLVLMDWIMPGMDGITSSQNISQLAPTSPLPSIIMVTGRGKHELEEQASLDSFSAVLVKPVSPSLLRRSMLKALDPNFSPGREGGSETILMDTAELDGINILLVEDNKINQQIARELLEQQGVNVTVADNGLDAVHLVETRMFRIVLMDIQMPVLDGYHATEKIRERLTPRELPVIAMTAHALNAEKEHCLRVGMNDHIAKPINPTHLYQTLLRWLKPETPLPENSGFIPFMDFDTEKDVPDTLDTASGVARVAGNKKIYRKLLTEFIATYSDCLSDLSEYYQSDDKKAGTSLAHTVKGAAANLGAMAVSEAAARYEMCLKENEDPQDAGVVLGLRMKALQEEVIRFNRNTPARAISDLSEYNTGSIETAIQQATSSVTAHSMVCRLETAEQEKIARCLLELKRFITDGSFQAAQKASELKELMPESFADKVGNVQSLLDEFEFDDAEEALNVLENDFKSEFGDS</sequence>
<dbReference type="Gene3D" id="3.30.450.20">
    <property type="entry name" value="PAS domain"/>
    <property type="match status" value="4"/>
</dbReference>
<keyword evidence="4" id="KW-1003">Cell membrane</keyword>
<dbReference type="PANTHER" id="PTHR45339:SF1">
    <property type="entry name" value="HYBRID SIGNAL TRANSDUCTION HISTIDINE KINASE J"/>
    <property type="match status" value="1"/>
</dbReference>
<dbReference type="InterPro" id="IPR029016">
    <property type="entry name" value="GAF-like_dom_sf"/>
</dbReference>
<dbReference type="InterPro" id="IPR005467">
    <property type="entry name" value="His_kinase_dom"/>
</dbReference>
<dbReference type="GO" id="GO:0006355">
    <property type="term" value="P:regulation of DNA-templated transcription"/>
    <property type="evidence" value="ECO:0007669"/>
    <property type="project" value="InterPro"/>
</dbReference>
<dbReference type="InterPro" id="IPR000014">
    <property type="entry name" value="PAS"/>
</dbReference>
<feature type="coiled-coil region" evidence="18">
    <location>
        <begin position="697"/>
        <end position="724"/>
    </location>
</feature>
<dbReference type="PROSITE" id="PS50894">
    <property type="entry name" value="HPT"/>
    <property type="match status" value="1"/>
</dbReference>
<keyword evidence="5 17" id="KW-0597">Phosphoprotein</keyword>
<dbReference type="PROSITE" id="PS50112">
    <property type="entry name" value="PAS"/>
    <property type="match status" value="2"/>
</dbReference>
<name>A0A839IQD1_9GAMM</name>
<dbReference type="SMART" id="SM00086">
    <property type="entry name" value="PAC"/>
    <property type="match status" value="2"/>
</dbReference>
<dbReference type="Pfam" id="PF13188">
    <property type="entry name" value="PAS_8"/>
    <property type="match status" value="1"/>
</dbReference>
<dbReference type="FunFam" id="3.30.565.10:FF:000010">
    <property type="entry name" value="Sensor histidine kinase RcsC"/>
    <property type="match status" value="1"/>
</dbReference>
<dbReference type="Gene3D" id="1.10.287.130">
    <property type="match status" value="1"/>
</dbReference>
<dbReference type="InterPro" id="IPR001789">
    <property type="entry name" value="Sig_transdc_resp-reg_receiver"/>
</dbReference>
<keyword evidence="10" id="KW-0067">ATP-binding</keyword>
<dbReference type="GO" id="GO:0000155">
    <property type="term" value="F:phosphorelay sensor kinase activity"/>
    <property type="evidence" value="ECO:0007669"/>
    <property type="project" value="InterPro"/>
</dbReference>
<dbReference type="Gene3D" id="3.30.450.40">
    <property type="match status" value="1"/>
</dbReference>
<reference evidence="25 26" key="1">
    <citation type="submission" date="2020-08" db="EMBL/GenBank/DDBJ databases">
        <title>Oceanospirillum sp. nov. isolated from marine sediment.</title>
        <authorList>
            <person name="Ji X."/>
        </authorList>
    </citation>
    <scope>NUCLEOTIDE SEQUENCE [LARGE SCALE GENOMIC DNA]</scope>
    <source>
        <strain evidence="25 26">D5</strain>
    </source>
</reference>
<dbReference type="CDD" id="cd00082">
    <property type="entry name" value="HisKA"/>
    <property type="match status" value="1"/>
</dbReference>
<evidence type="ECO:0000256" key="13">
    <source>
        <dbReference type="ARBA" id="ARBA00023136"/>
    </source>
</evidence>
<dbReference type="Pfam" id="PF00989">
    <property type="entry name" value="PAS"/>
    <property type="match status" value="1"/>
</dbReference>
<dbReference type="InterPro" id="IPR004358">
    <property type="entry name" value="Sig_transdc_His_kin-like_C"/>
</dbReference>
<dbReference type="SUPFAM" id="SSF55785">
    <property type="entry name" value="PYP-like sensor domain (PAS domain)"/>
    <property type="match status" value="2"/>
</dbReference>
<feature type="domain" description="Response regulatory" evidence="21">
    <location>
        <begin position="1108"/>
        <end position="1230"/>
    </location>
</feature>
<dbReference type="EMBL" id="JACJFM010000009">
    <property type="protein sequence ID" value="MBB1486732.1"/>
    <property type="molecule type" value="Genomic_DNA"/>
</dbReference>
<protein>
    <recommendedName>
        <fullName evidence="15">Sensory/regulatory protein RpfC</fullName>
        <ecNumber evidence="3">2.7.13.3</ecNumber>
    </recommendedName>
</protein>
<dbReference type="PROSITE" id="PS50113">
    <property type="entry name" value="PAC"/>
    <property type="match status" value="1"/>
</dbReference>
<dbReference type="InterPro" id="IPR011006">
    <property type="entry name" value="CheY-like_superfamily"/>
</dbReference>
<dbReference type="RefSeq" id="WP_182808518.1">
    <property type="nucleotide sequence ID" value="NZ_JACJFM010000009.1"/>
</dbReference>
<dbReference type="InterPro" id="IPR035965">
    <property type="entry name" value="PAS-like_dom_sf"/>
</dbReference>
<dbReference type="SUPFAM" id="SSF52172">
    <property type="entry name" value="CheY-like"/>
    <property type="match status" value="2"/>
</dbReference>
<dbReference type="Gene3D" id="1.20.120.160">
    <property type="entry name" value="HPT domain"/>
    <property type="match status" value="1"/>
</dbReference>
<dbReference type="InterPro" id="IPR008207">
    <property type="entry name" value="Sig_transdc_His_kin_Hpt_dom"/>
</dbReference>
<feature type="transmembrane region" description="Helical" evidence="19">
    <location>
        <begin position="12"/>
        <end position="30"/>
    </location>
</feature>
<evidence type="ECO:0000256" key="15">
    <source>
        <dbReference type="ARBA" id="ARBA00068150"/>
    </source>
</evidence>
<evidence type="ECO:0000256" key="9">
    <source>
        <dbReference type="ARBA" id="ARBA00022777"/>
    </source>
</evidence>
<comment type="subunit">
    <text evidence="14">At low DSF concentrations, interacts with RpfF.</text>
</comment>
<dbReference type="PROSITE" id="PS50109">
    <property type="entry name" value="HIS_KIN"/>
    <property type="match status" value="1"/>
</dbReference>
<feature type="modified residue" description="4-aspartylphosphate" evidence="17">
    <location>
        <position position="1162"/>
    </location>
</feature>
<evidence type="ECO:0000313" key="25">
    <source>
        <dbReference type="EMBL" id="MBB1486732.1"/>
    </source>
</evidence>
<dbReference type="Pfam" id="PF08269">
    <property type="entry name" value="dCache_2"/>
    <property type="match status" value="1"/>
</dbReference>
<evidence type="ECO:0000256" key="2">
    <source>
        <dbReference type="ARBA" id="ARBA00004651"/>
    </source>
</evidence>
<dbReference type="SMART" id="SM00091">
    <property type="entry name" value="PAS"/>
    <property type="match status" value="2"/>
</dbReference>
<comment type="subcellular location">
    <subcellularLocation>
        <location evidence="2">Cell membrane</location>
        <topology evidence="2">Multi-pass membrane protein</topology>
    </subcellularLocation>
</comment>
<dbReference type="SMART" id="SM00448">
    <property type="entry name" value="REC"/>
    <property type="match status" value="2"/>
</dbReference>
<dbReference type="GO" id="GO:0005524">
    <property type="term" value="F:ATP binding"/>
    <property type="evidence" value="ECO:0007669"/>
    <property type="project" value="UniProtKB-KW"/>
</dbReference>
<dbReference type="PANTHER" id="PTHR45339">
    <property type="entry name" value="HYBRID SIGNAL TRANSDUCTION HISTIDINE KINASE J"/>
    <property type="match status" value="1"/>
</dbReference>
<dbReference type="InterPro" id="IPR013767">
    <property type="entry name" value="PAS_fold"/>
</dbReference>
<dbReference type="InterPro" id="IPR000700">
    <property type="entry name" value="PAS-assoc_C"/>
</dbReference>